<dbReference type="InParanoid" id="F2LUQ5"/>
<reference evidence="4" key="2">
    <citation type="submission" date="2011-03" db="EMBL/GenBank/DDBJ databases">
        <title>The complete genome of Hippea maritima DSM 10411.</title>
        <authorList>
            <consortium name="US DOE Joint Genome Institute (JGI-PGF)"/>
            <person name="Lucas S."/>
            <person name="Copeland A."/>
            <person name="Lapidus A."/>
            <person name="Bruce D."/>
            <person name="Goodwin L."/>
            <person name="Pitluck S."/>
            <person name="Peters L."/>
            <person name="Kyrpides N."/>
            <person name="Mavromatis K."/>
            <person name="Pagani I."/>
            <person name="Ivanova N."/>
            <person name="Mikhailova N."/>
            <person name="Lu M."/>
            <person name="Detter J.C."/>
            <person name="Tapia R."/>
            <person name="Han C."/>
            <person name="Land M."/>
            <person name="Hauser L."/>
            <person name="Markowitz V."/>
            <person name="Cheng J.-F."/>
            <person name="Hugenholtz P."/>
            <person name="Woyke T."/>
            <person name="Wu D."/>
            <person name="Spring S."/>
            <person name="Schroeder M."/>
            <person name="Brambilla E."/>
            <person name="Klenk H.-P."/>
            <person name="Eisen J.A."/>
        </authorList>
    </citation>
    <scope>NUCLEOTIDE SEQUENCE [LARGE SCALE GENOMIC DNA]</scope>
    <source>
        <strain evidence="4">ATCC 700847 / DSM 10411 / MH2</strain>
    </source>
</reference>
<accession>F2LUQ5</accession>
<dbReference type="Pfam" id="PF00350">
    <property type="entry name" value="Dynamin_N"/>
    <property type="match status" value="1"/>
</dbReference>
<dbReference type="InterPro" id="IPR027417">
    <property type="entry name" value="P-loop_NTPase"/>
</dbReference>
<dbReference type="InterPro" id="IPR051943">
    <property type="entry name" value="TRAFAC_Dynamin-like_GTPase"/>
</dbReference>
<dbReference type="AlphaFoldDB" id="F2LUQ5"/>
<name>F2LUQ5_HIPMA</name>
<sequence>MTNIKEKLLKSISAVEVISGKELSKTKEKLLNEQFNLVVIGQFKRGKSTLINALLGDDIVPSSILPLTSIVTIISYSQAKKAIVKFLDNSKEEIELEKIEKYVTEKHNPKNKLNVKEVHVFHPSPYLKKGIRIIDTPGIGSVFKHNTDVAYSFLPYCDAAVFVMSPDPPLGEAEIGFLKNVRTYTEKFFFVLNKIDMVSEKELDEVIEFNKHFLEDYTKTKGIKIYPISAKNALKAKQTKDSNLLKESRISEFENELDEFIQKEKGNIITISTINAILRHINNELTSYQIQKQAQNFSLERLKEKTVKFEGFIKGVKEEAEEYEYILDKRIEKIYKELDEEIEKLKEQHLSELIEKMQQHYEEKAKEKPTTEEFEIYMTQKMNEYIMDIFNDFKKEQSEIISNKIEAIYDELAKRINEKIEDIAKTASSIFEIKLNSYIDKEKLIQKSYFYFMLQDQMGILNIFATTFRTKLPFFIGKKIAYKHIKNTTIELFDRHCGRVRYDLTKRVRETTFRFKDQLKDKLDLTIESIEKALNKAIQIKTESQKKALEVFKTIEHNTKLLSKEKEELEKLKQQLS</sequence>
<dbReference type="OrthoDB" id="9802035at2"/>
<organism evidence="3 4">
    <name type="scientific">Hippea maritima (strain ATCC 700847 / DSM 10411 / MH2)</name>
    <dbReference type="NCBI Taxonomy" id="760142"/>
    <lineage>
        <taxon>Bacteria</taxon>
        <taxon>Pseudomonadati</taxon>
        <taxon>Campylobacterota</taxon>
        <taxon>Desulfurellia</taxon>
        <taxon>Desulfurellales</taxon>
        <taxon>Hippeaceae</taxon>
        <taxon>Hippea</taxon>
    </lineage>
</organism>
<dbReference type="PANTHER" id="PTHR43681">
    <property type="entry name" value="TRANSMEMBRANE GTPASE FZO"/>
    <property type="match status" value="1"/>
</dbReference>
<reference evidence="3 4" key="1">
    <citation type="journal article" date="2011" name="Stand. Genomic Sci.">
        <title>Complete genome sequence of the thermophilic sulfur-reducer Hippea maritima type strain (MH(2)).</title>
        <authorList>
            <person name="Huntemann M."/>
            <person name="Lu M."/>
            <person name="Nolan M."/>
            <person name="Lapidus A."/>
            <person name="Lucas S."/>
            <person name="Hammon N."/>
            <person name="Deshpande S."/>
            <person name="Cheng J.F."/>
            <person name="Tapia R."/>
            <person name="Han C."/>
            <person name="Goodwin L."/>
            <person name="Pitluck S."/>
            <person name="Liolios K."/>
            <person name="Pagani I."/>
            <person name="Ivanova N."/>
            <person name="Ovchinikova G."/>
            <person name="Pati A."/>
            <person name="Chen A."/>
            <person name="Palaniappan K."/>
            <person name="Land M."/>
            <person name="Hauser L."/>
            <person name="Jeffries C.D."/>
            <person name="Detter J.C."/>
            <person name="Brambilla E.M."/>
            <person name="Rohde M."/>
            <person name="Spring S."/>
            <person name="Goker M."/>
            <person name="Woyke T."/>
            <person name="Bristow J."/>
            <person name="Eisen J.A."/>
            <person name="Markowitz V."/>
            <person name="Hugenholtz P."/>
            <person name="Kyrpides N.C."/>
            <person name="Klenk H.P."/>
            <person name="Mavromatis K."/>
        </authorList>
    </citation>
    <scope>NUCLEOTIDE SEQUENCE [LARGE SCALE GENOMIC DNA]</scope>
    <source>
        <strain evidence="4">ATCC 700847 / DSM 10411 / MH2</strain>
    </source>
</reference>
<dbReference type="Proteomes" id="UP000008139">
    <property type="component" value="Chromosome"/>
</dbReference>
<feature type="coiled-coil region" evidence="1">
    <location>
        <begin position="328"/>
        <end position="355"/>
    </location>
</feature>
<dbReference type="HOGENOM" id="CLU_025855_0_0_7"/>
<dbReference type="STRING" id="760142.Hipma_0539"/>
<dbReference type="SUPFAM" id="SSF52540">
    <property type="entry name" value="P-loop containing nucleoside triphosphate hydrolases"/>
    <property type="match status" value="1"/>
</dbReference>
<dbReference type="RefSeq" id="WP_013681551.1">
    <property type="nucleotide sequence ID" value="NC_015318.1"/>
</dbReference>
<dbReference type="PANTHER" id="PTHR43681:SF1">
    <property type="entry name" value="SARCALUMENIN"/>
    <property type="match status" value="1"/>
</dbReference>
<dbReference type="CDD" id="cd09912">
    <property type="entry name" value="DLP_2"/>
    <property type="match status" value="1"/>
</dbReference>
<feature type="coiled-coil region" evidence="1">
    <location>
        <begin position="516"/>
        <end position="575"/>
    </location>
</feature>
<evidence type="ECO:0000259" key="2">
    <source>
        <dbReference type="Pfam" id="PF00350"/>
    </source>
</evidence>
<feature type="domain" description="Dynamin N-terminal" evidence="2">
    <location>
        <begin position="37"/>
        <end position="194"/>
    </location>
</feature>
<dbReference type="Gene3D" id="3.40.50.300">
    <property type="entry name" value="P-loop containing nucleotide triphosphate hydrolases"/>
    <property type="match status" value="1"/>
</dbReference>
<keyword evidence="1" id="KW-0175">Coiled coil</keyword>
<evidence type="ECO:0000256" key="1">
    <source>
        <dbReference type="SAM" id="Coils"/>
    </source>
</evidence>
<dbReference type="eggNOG" id="COG0699">
    <property type="taxonomic scope" value="Bacteria"/>
</dbReference>
<dbReference type="EMBL" id="CP002606">
    <property type="protein sequence ID" value="AEA33510.1"/>
    <property type="molecule type" value="Genomic_DNA"/>
</dbReference>
<evidence type="ECO:0000313" key="3">
    <source>
        <dbReference type="EMBL" id="AEA33510.1"/>
    </source>
</evidence>
<keyword evidence="4" id="KW-1185">Reference proteome</keyword>
<protein>
    <submittedName>
        <fullName evidence="3">Dynamin family protein</fullName>
    </submittedName>
</protein>
<evidence type="ECO:0000313" key="4">
    <source>
        <dbReference type="Proteomes" id="UP000008139"/>
    </source>
</evidence>
<dbReference type="KEGG" id="hmr:Hipma_0539"/>
<gene>
    <name evidence="3" type="ordered locus">Hipma_0539</name>
</gene>
<proteinExistence type="predicted"/>
<dbReference type="InterPro" id="IPR045063">
    <property type="entry name" value="Dynamin_N"/>
</dbReference>